<dbReference type="Proteomes" id="UP000245771">
    <property type="component" value="Unassembled WGS sequence"/>
</dbReference>
<evidence type="ECO:0000256" key="2">
    <source>
        <dbReference type="RuleBase" id="RU368069"/>
    </source>
</evidence>
<dbReference type="OrthoDB" id="18648at2759"/>
<dbReference type="FunCoup" id="A0A316VML2">
    <property type="interactions" value="97"/>
</dbReference>
<protein>
    <recommendedName>
        <fullName evidence="2">Nitrogen permease regulator 3</fullName>
    </recommendedName>
    <alternativeName>
        <fullName evidence="2">Required for meiotic nuclear division protein 11</fullName>
    </alternativeName>
</protein>
<dbReference type="PANTHER" id="PTHR13153">
    <property type="entry name" value="CGTHBA PROTEIN -14 GENE PROTEIN"/>
    <property type="match status" value="1"/>
</dbReference>
<evidence type="ECO:0000256" key="3">
    <source>
        <dbReference type="SAM" id="MobiDB-lite"/>
    </source>
</evidence>
<dbReference type="AlphaFoldDB" id="A0A316VML2"/>
<dbReference type="GO" id="GO:0038202">
    <property type="term" value="P:TORC1 signaling"/>
    <property type="evidence" value="ECO:0007669"/>
    <property type="project" value="TreeGrafter"/>
</dbReference>
<dbReference type="Pfam" id="PF03666">
    <property type="entry name" value="NPR3"/>
    <property type="match status" value="1"/>
</dbReference>
<dbReference type="InParanoid" id="A0A316VML2"/>
<feature type="region of interest" description="Disordered" evidence="3">
    <location>
        <begin position="47"/>
        <end position="116"/>
    </location>
</feature>
<feature type="compositionally biased region" description="Low complexity" evidence="3">
    <location>
        <begin position="104"/>
        <end position="116"/>
    </location>
</feature>
<reference evidence="5 6" key="1">
    <citation type="journal article" date="2018" name="Mol. Biol. Evol.">
        <title>Broad Genomic Sampling Reveals a Smut Pathogenic Ancestry of the Fungal Clade Ustilaginomycotina.</title>
        <authorList>
            <person name="Kijpornyongpan T."/>
            <person name="Mondo S.J."/>
            <person name="Barry K."/>
            <person name="Sandor L."/>
            <person name="Lee J."/>
            <person name="Lipzen A."/>
            <person name="Pangilinan J."/>
            <person name="LaButti K."/>
            <person name="Hainaut M."/>
            <person name="Henrissat B."/>
            <person name="Grigoriev I.V."/>
            <person name="Spatafora J.W."/>
            <person name="Aime M.C."/>
        </authorList>
    </citation>
    <scope>NUCLEOTIDE SEQUENCE [LARGE SCALE GENOMIC DNA]</scope>
    <source>
        <strain evidence="5 6">MCA 3882</strain>
    </source>
</reference>
<dbReference type="GeneID" id="37018028"/>
<feature type="compositionally biased region" description="Acidic residues" evidence="3">
    <location>
        <begin position="67"/>
        <end position="85"/>
    </location>
</feature>
<keyword evidence="2" id="KW-0732">Signal</keyword>
<keyword evidence="6" id="KW-1185">Reference proteome</keyword>
<feature type="domain" description="GATOR1 complex protein NPRL3 C-terminal HTH" evidence="4">
    <location>
        <begin position="714"/>
        <end position="772"/>
    </location>
</feature>
<dbReference type="GO" id="GO:0034198">
    <property type="term" value="P:cellular response to amino acid starvation"/>
    <property type="evidence" value="ECO:0007669"/>
    <property type="project" value="TreeGrafter"/>
</dbReference>
<feature type="compositionally biased region" description="Polar residues" evidence="3">
    <location>
        <begin position="53"/>
        <end position="62"/>
    </location>
</feature>
<feature type="region of interest" description="Disordered" evidence="3">
    <location>
        <begin position="188"/>
        <end position="222"/>
    </location>
</feature>
<dbReference type="InterPro" id="IPR056603">
    <property type="entry name" value="HTH_NPRL3"/>
</dbReference>
<evidence type="ECO:0000313" key="5">
    <source>
        <dbReference type="EMBL" id="PWN38318.1"/>
    </source>
</evidence>
<sequence>MSQHVSSPLLAVLLVTSSSRGPSLSFRFPRRPKLEKRYSKVRYLVAKQEVKQESQPTSQRQISDSSSSEEEGDALDLDGTTDDDDHSNIDATPAPSSRKEDAEVASSVGGASAATKEAAATVEAAEHARRRKRAYEQYLGYDCETLASLLAPKRELCHQKFELVIDDLAFVGHPVCVDKDGKWDVEEASSDEELRGRDDTRRGSASGYRIGSPDHALAEPSRSSTIANPMTLFHFVLVLDRPDPSPDLPALDLTSWLQIFYDNIAFKMTAALFAEEIRCQYVSQECDKIGALRERCMDDGQSYSSFLTHANHTSSLAKSIQQVYSSISLSSNAFVTINESIEAHLQLPPMLHEPSKMMKMADIETPIDINDAIFTNTTSTKDGRVLPSRPINAEQLMHEEWSRTTGPFLLPWKTLLLLRENHEHGRPDDPDDASEYSAFADKGIEAWARKFTSLMKPTLDGVPTLADSADLLGWNLEEDIYPMVRHLIYYREARVIDVPRIQNYYSVSPLFELAELAKLSTSWSIKFLTLPPLPSFLATLSSALKPFSMQINRRDQRQLCLDALIWLLRHEIVVQMHVRLRLVANESCKRKAAIARDQERERIRKKRVLIAERRKKEEASGEMVDGFSSFGASMQAFSADLSQSAPVFRGERDEGIKTAKKDRGRTRDQSTPKQDEMDDSEDDELYLNYDIEFEQWETQPIASIIAEPSRASGDENEWIAAMVEGKEAWQTERMYKLLPFLNGKHTVDEIVYRLEWRRKDLRAVLAAFREDILTFVHP</sequence>
<accession>A0A316VML2</accession>
<dbReference type="STRING" id="1280837.A0A316VML2"/>
<comment type="function">
    <text evidence="2">Mediates inactivation of the TORC1 complex in response to amino acid starvation. Required for meiotic nuclear division.</text>
</comment>
<feature type="region of interest" description="Disordered" evidence="3">
    <location>
        <begin position="648"/>
        <end position="681"/>
    </location>
</feature>
<dbReference type="InterPro" id="IPR005365">
    <property type="entry name" value="Npr3"/>
</dbReference>
<dbReference type="GO" id="GO:0051321">
    <property type="term" value="P:meiotic cell cycle"/>
    <property type="evidence" value="ECO:0007669"/>
    <property type="project" value="UniProtKB-UniRule"/>
</dbReference>
<keyword evidence="2" id="KW-0469">Meiosis</keyword>
<feature type="compositionally biased region" description="Basic and acidic residues" evidence="3">
    <location>
        <begin position="192"/>
        <end position="202"/>
    </location>
</feature>
<evidence type="ECO:0000313" key="6">
    <source>
        <dbReference type="Proteomes" id="UP000245771"/>
    </source>
</evidence>
<evidence type="ECO:0000259" key="4">
    <source>
        <dbReference type="Pfam" id="PF24064"/>
    </source>
</evidence>
<dbReference type="EMBL" id="KZ819602">
    <property type="protein sequence ID" value="PWN38318.1"/>
    <property type="molecule type" value="Genomic_DNA"/>
</dbReference>
<dbReference type="RefSeq" id="XP_025358620.1">
    <property type="nucleotide sequence ID" value="XM_025496247.1"/>
</dbReference>
<evidence type="ECO:0000256" key="1">
    <source>
        <dbReference type="ARBA" id="ARBA00010546"/>
    </source>
</evidence>
<feature type="compositionally biased region" description="Basic and acidic residues" evidence="3">
    <location>
        <begin position="649"/>
        <end position="675"/>
    </location>
</feature>
<dbReference type="GO" id="GO:1990130">
    <property type="term" value="C:GATOR1 complex"/>
    <property type="evidence" value="ECO:0007669"/>
    <property type="project" value="TreeGrafter"/>
</dbReference>
<dbReference type="GO" id="GO:1904262">
    <property type="term" value="P:negative regulation of TORC1 signaling"/>
    <property type="evidence" value="ECO:0007669"/>
    <property type="project" value="TreeGrafter"/>
</dbReference>
<dbReference type="Pfam" id="PF24064">
    <property type="entry name" value="HTH_NPRL3"/>
    <property type="match status" value="1"/>
</dbReference>
<dbReference type="GO" id="GO:0010508">
    <property type="term" value="P:positive regulation of autophagy"/>
    <property type="evidence" value="ECO:0007669"/>
    <property type="project" value="TreeGrafter"/>
</dbReference>
<organism evidence="5 6">
    <name type="scientific">Meira miltonrushii</name>
    <dbReference type="NCBI Taxonomy" id="1280837"/>
    <lineage>
        <taxon>Eukaryota</taxon>
        <taxon>Fungi</taxon>
        <taxon>Dikarya</taxon>
        <taxon>Basidiomycota</taxon>
        <taxon>Ustilaginomycotina</taxon>
        <taxon>Exobasidiomycetes</taxon>
        <taxon>Exobasidiales</taxon>
        <taxon>Brachybasidiaceae</taxon>
        <taxon>Meira</taxon>
    </lineage>
</organism>
<comment type="subcellular location">
    <subcellularLocation>
        <location evidence="2">Vacuole membrane</location>
        <topology evidence="2">Peripheral membrane protein</topology>
    </subcellularLocation>
</comment>
<name>A0A316VML2_9BASI</name>
<proteinExistence type="inferred from homology"/>
<gene>
    <name evidence="5" type="ORF">FA14DRAFT_117727</name>
</gene>
<dbReference type="GO" id="GO:0005774">
    <property type="term" value="C:vacuolar membrane"/>
    <property type="evidence" value="ECO:0007669"/>
    <property type="project" value="UniProtKB-SubCell"/>
</dbReference>
<dbReference type="PANTHER" id="PTHR13153:SF5">
    <property type="entry name" value="GATOR COMPLEX PROTEIN NPRL3"/>
    <property type="match status" value="1"/>
</dbReference>
<comment type="similarity">
    <text evidence="1 2">Belongs to the NPR3 family.</text>
</comment>